<evidence type="ECO:0000313" key="8">
    <source>
        <dbReference type="Proteomes" id="UP000011547"/>
    </source>
</evidence>
<dbReference type="PATRIC" id="fig|1208919.3.peg.613"/>
<dbReference type="GO" id="GO:0043190">
    <property type="term" value="C:ATP-binding cassette (ABC) transporter complex"/>
    <property type="evidence" value="ECO:0007669"/>
    <property type="project" value="TreeGrafter"/>
</dbReference>
<reference evidence="7 8" key="1">
    <citation type="journal article" date="2013" name="Genome Biol. Evol.">
        <title>Genome evolution and phylogenomic analysis of candidatus kinetoplastibacterium, the betaproteobacterial endosymbionts of strigomonas and angomonas.</title>
        <authorList>
            <person name="Alves J.M."/>
            <person name="Serrano M.G."/>
            <person name="Maia da Silva F."/>
            <person name="Voegtly L.J."/>
            <person name="Matveyev A.V."/>
            <person name="Teixeira M.M."/>
            <person name="Camargo E.P."/>
            <person name="Buck G.A."/>
        </authorList>
    </citation>
    <scope>NUCLEOTIDE SEQUENCE [LARGE SCALE GENOMIC DNA]</scope>
    <source>
        <strain evidence="7 8">TCC079E</strain>
    </source>
</reference>
<feature type="transmembrane region" description="Helical" evidence="6">
    <location>
        <begin position="290"/>
        <end position="308"/>
    </location>
</feature>
<dbReference type="KEGG" id="kde:CDSE_0051"/>
<keyword evidence="8" id="KW-1185">Reference proteome</keyword>
<dbReference type="PANTHER" id="PTHR33529">
    <property type="entry name" value="SLR0882 PROTEIN-RELATED"/>
    <property type="match status" value="1"/>
</dbReference>
<dbReference type="Proteomes" id="UP000011547">
    <property type="component" value="Chromosome"/>
</dbReference>
<dbReference type="AlphaFoldDB" id="M1M4N9"/>
<evidence type="ECO:0000256" key="2">
    <source>
        <dbReference type="ARBA" id="ARBA00022475"/>
    </source>
</evidence>
<evidence type="ECO:0000313" key="7">
    <source>
        <dbReference type="EMBL" id="AGF47170.1"/>
    </source>
</evidence>
<evidence type="ECO:0000256" key="4">
    <source>
        <dbReference type="ARBA" id="ARBA00022989"/>
    </source>
</evidence>
<feature type="transmembrane region" description="Helical" evidence="6">
    <location>
        <begin position="12"/>
        <end position="33"/>
    </location>
</feature>
<dbReference type="OrthoDB" id="9776227at2"/>
<dbReference type="HOGENOM" id="CLU_028799_1_1_4"/>
<keyword evidence="4 6" id="KW-1133">Transmembrane helix</keyword>
<dbReference type="InterPro" id="IPR005495">
    <property type="entry name" value="LptG/LptF_permease"/>
</dbReference>
<evidence type="ECO:0000256" key="3">
    <source>
        <dbReference type="ARBA" id="ARBA00022692"/>
    </source>
</evidence>
<protein>
    <submittedName>
        <fullName evidence="7">Lipopolysaccharide export system permease protein</fullName>
    </submittedName>
</protein>
<feature type="transmembrane region" description="Helical" evidence="6">
    <location>
        <begin position="98"/>
        <end position="121"/>
    </location>
</feature>
<proteinExistence type="predicted"/>
<organism evidence="7 8">
    <name type="scientific">Candidatus Kinetoplastidibacterium desouzai TCC079E</name>
    <dbReference type="NCBI Taxonomy" id="1208919"/>
    <lineage>
        <taxon>Bacteria</taxon>
        <taxon>Pseudomonadati</taxon>
        <taxon>Pseudomonadota</taxon>
        <taxon>Betaproteobacteria</taxon>
        <taxon>Candidatus Kinetoplastidibacterium</taxon>
    </lineage>
</organism>
<dbReference type="PANTHER" id="PTHR33529:SF2">
    <property type="entry name" value="LIPOPOLYSACCHARIDE EXPORT SYSTEM PERMEASE PROTEIN LPTG"/>
    <property type="match status" value="1"/>
</dbReference>
<comment type="subcellular location">
    <subcellularLocation>
        <location evidence="1">Cell membrane</location>
        <topology evidence="1">Multi-pass membrane protein</topology>
    </subcellularLocation>
</comment>
<keyword evidence="2" id="KW-1003">Cell membrane</keyword>
<accession>M1M4N9</accession>
<keyword evidence="3 6" id="KW-0812">Transmembrane</keyword>
<dbReference type="EMBL" id="CP003803">
    <property type="protein sequence ID" value="AGF47170.1"/>
    <property type="molecule type" value="Genomic_DNA"/>
</dbReference>
<keyword evidence="5 6" id="KW-0472">Membrane</keyword>
<feature type="transmembrane region" description="Helical" evidence="6">
    <location>
        <begin position="59"/>
        <end position="77"/>
    </location>
</feature>
<evidence type="ECO:0000256" key="1">
    <source>
        <dbReference type="ARBA" id="ARBA00004651"/>
    </source>
</evidence>
<feature type="transmembrane region" description="Helical" evidence="6">
    <location>
        <begin position="320"/>
        <end position="343"/>
    </location>
</feature>
<dbReference type="eggNOG" id="COG0795">
    <property type="taxonomic scope" value="Bacteria"/>
</dbReference>
<name>M1M4N9_9PROT</name>
<feature type="transmembrane region" description="Helical" evidence="6">
    <location>
        <begin position="349"/>
        <end position="369"/>
    </location>
</feature>
<sequence length="374" mass="43732">MFIIKLYLTKEIYKTITATILLFLSIITFFSFLDDLNLINIDVTIIKLLYIHILEIPSILYEIIPIGVLIGTTLSIAKLTRNNEILILKTSGISTIKLFIVICIIIIPIALSTIILSELIIPITEIKHKEEKIKIRKQNNKYNIHNNYWFKEETTKNIIRYINIRNISTKNLVNYIYIYEFNSNLQIQKIIFAEKAHILTKNILLENVTANIITPPNNLEQKNDCQHNKYIIKEAYDKLIIETSLTPEIIIANVIKPEHASINSLLKYIQYMKKNKMHTERQSIALWKKITNTINLFIMISIATHISFLQYRKNDYKLKILIRIIMGIIILIIHQITINIGILNRISTWIIVLTPSFIFFIISIYLLILKEKKI</sequence>
<dbReference type="Pfam" id="PF03739">
    <property type="entry name" value="LptF_LptG"/>
    <property type="match status" value="1"/>
</dbReference>
<gene>
    <name evidence="7" type="ORF">CDSE_0051</name>
</gene>
<evidence type="ECO:0000256" key="6">
    <source>
        <dbReference type="SAM" id="Phobius"/>
    </source>
</evidence>
<dbReference type="GO" id="GO:0015920">
    <property type="term" value="P:lipopolysaccharide transport"/>
    <property type="evidence" value="ECO:0007669"/>
    <property type="project" value="TreeGrafter"/>
</dbReference>
<evidence type="ECO:0000256" key="5">
    <source>
        <dbReference type="ARBA" id="ARBA00023136"/>
    </source>
</evidence>
<dbReference type="STRING" id="1208919.CDSE_0051"/>
<dbReference type="RefSeq" id="WP_015396581.1">
    <property type="nucleotide sequence ID" value="NC_020294.1"/>
</dbReference>